<dbReference type="Proteomes" id="UP000242913">
    <property type="component" value="Unassembled WGS sequence"/>
</dbReference>
<evidence type="ECO:0000313" key="2">
    <source>
        <dbReference type="EMBL" id="OZC08403.1"/>
    </source>
</evidence>
<dbReference type="AlphaFoldDB" id="A0A238BSX9"/>
<comment type="similarity">
    <text evidence="1">Belongs to the Nudix hydrolase family. CPSF5 subfamily.</text>
</comment>
<dbReference type="PANTHER" id="PTHR13047">
    <property type="entry name" value="PRE-MRNA CLEAVAGE FACTOR IM, 25KD SUBUNIT"/>
    <property type="match status" value="1"/>
</dbReference>
<evidence type="ECO:0000256" key="1">
    <source>
        <dbReference type="PIRNR" id="PIRNR017888"/>
    </source>
</evidence>
<dbReference type="GO" id="GO:0005737">
    <property type="term" value="C:cytoplasm"/>
    <property type="evidence" value="ECO:0007669"/>
    <property type="project" value="UniProtKB-SubCell"/>
</dbReference>
<protein>
    <recommendedName>
        <fullName evidence="1">Cleavage and polyadenylation specificity factor subunit 5</fullName>
    </recommendedName>
</protein>
<comment type="subunit">
    <text evidence="1">Homodimer (via N- and C-terminus); binds RNA as homodimer. Component of the cleavage factor Im (CFIm) complex.</text>
</comment>
<dbReference type="PIRSF" id="PIRSF017888">
    <property type="entry name" value="CPSF-25"/>
    <property type="match status" value="1"/>
</dbReference>
<gene>
    <name evidence="2" type="ORF">X798_04603</name>
</gene>
<dbReference type="EMBL" id="KZ270009">
    <property type="protein sequence ID" value="OZC08403.1"/>
    <property type="molecule type" value="Genomic_DNA"/>
</dbReference>
<dbReference type="Gene3D" id="3.90.79.10">
    <property type="entry name" value="Nucleoside Triphosphate Pyrophosphohydrolase"/>
    <property type="match status" value="1"/>
</dbReference>
<keyword evidence="3" id="KW-1185">Reference proteome</keyword>
<proteinExistence type="inferred from homology"/>
<dbReference type="InterPro" id="IPR016706">
    <property type="entry name" value="Cleav_polyA_spec_factor_su5"/>
</dbReference>
<keyword evidence="1" id="KW-0507">mRNA processing</keyword>
<keyword evidence="1" id="KW-0963">Cytoplasm</keyword>
<dbReference type="GO" id="GO:0003729">
    <property type="term" value="F:mRNA binding"/>
    <property type="evidence" value="ECO:0007669"/>
    <property type="project" value="UniProtKB-UniRule"/>
</dbReference>
<keyword evidence="1" id="KW-0694">RNA-binding</keyword>
<organism evidence="2 3">
    <name type="scientific">Onchocerca flexuosa</name>
    <dbReference type="NCBI Taxonomy" id="387005"/>
    <lineage>
        <taxon>Eukaryota</taxon>
        <taxon>Metazoa</taxon>
        <taxon>Ecdysozoa</taxon>
        <taxon>Nematoda</taxon>
        <taxon>Chromadorea</taxon>
        <taxon>Rhabditida</taxon>
        <taxon>Spirurina</taxon>
        <taxon>Spiruromorpha</taxon>
        <taxon>Filarioidea</taxon>
        <taxon>Onchocercidae</taxon>
        <taxon>Onchocerca</taxon>
    </lineage>
</organism>
<accession>A0A238BSX9</accession>
<dbReference type="GO" id="GO:0005849">
    <property type="term" value="C:mRNA cleavage factor complex"/>
    <property type="evidence" value="ECO:0007669"/>
    <property type="project" value="UniProtKB-UniRule"/>
</dbReference>
<dbReference type="GO" id="GO:0031124">
    <property type="term" value="P:mRNA 3'-end processing"/>
    <property type="evidence" value="ECO:0007669"/>
    <property type="project" value="InterPro"/>
</dbReference>
<comment type="function">
    <text evidence="1">Component of the cleavage factor Im (CFIm) complex that functions as an activator of the pre-mRNA 3'-end cleavage and polyadenylation processing required for the maturation of pre-mRNA into functional mRNAs. CFIm contributes to the recruitment of multiprotein complexes on specific sequences on the pre-mRNA 3'-end, so called cleavage and polyadenylation signals (pA signals). Most pre-mRNAs contain multiple pA signals, resulting in alternative cleavage and polyadenylation (APA) producing mRNAs with variable 3'-end formation. The CFIm complex acts as a key regulator of cleavage and polyadenylation site choice during APA through its binding to 5'-UGUA-3' elements localized in the 3'-untranslated region (UTR) for a huge number of pre-mRNAs.</text>
</comment>
<name>A0A238BSX9_9BILA</name>
<evidence type="ECO:0000313" key="3">
    <source>
        <dbReference type="Proteomes" id="UP000242913"/>
    </source>
</evidence>
<sequence length="245" mass="28283">MTTTVSYPGESQLSCKREGQSVSSVIRLYPLKNYCVRNNDYEDPPQISEYKQFLKLREEYENNGMIRTVKAVLLCYQHSIIHVLLLKNGNGPMSSKLPGGRLKCDEDETAGIKRVMTQVQLSLFVTKALVRWSKYSIQLTYLFVQIMESEDDVDSICKIQLIANWWRPNFEAPIYPYIPSHITKPKEVIKIFSVELPKRAMITIAKNNTLVAAPLFEIYRNVGQYGPIIAYLPHVLGRFNYFYNL</sequence>
<dbReference type="Pfam" id="PF13869">
    <property type="entry name" value="NUDIX_2"/>
    <property type="match status" value="1"/>
</dbReference>
<comment type="subcellular location">
    <subcellularLocation>
        <location evidence="1">Nucleus</location>
    </subcellularLocation>
    <subcellularLocation>
        <location evidence="1">Cytoplasm</location>
    </subcellularLocation>
</comment>
<keyword evidence="1" id="KW-0539">Nucleus</keyword>
<dbReference type="OrthoDB" id="277288at2759"/>
<reference evidence="2 3" key="1">
    <citation type="submission" date="2015-12" db="EMBL/GenBank/DDBJ databases">
        <title>Draft genome of the nematode, Onchocerca flexuosa.</title>
        <authorList>
            <person name="Mitreva M."/>
        </authorList>
    </citation>
    <scope>NUCLEOTIDE SEQUENCE [LARGE SCALE GENOMIC DNA]</scope>
    <source>
        <strain evidence="2">Red Deer</strain>
    </source>
</reference>